<keyword evidence="1 5" id="KW-0238">DNA-binding</keyword>
<evidence type="ECO:0000313" key="6">
    <source>
        <dbReference type="Proteomes" id="UP000295371"/>
    </source>
</evidence>
<dbReference type="RefSeq" id="WP_133754559.1">
    <property type="nucleotide sequence ID" value="NZ_SOAW01000001.1"/>
</dbReference>
<feature type="region of interest" description="Disordered" evidence="3">
    <location>
        <begin position="125"/>
        <end position="146"/>
    </location>
</feature>
<dbReference type="InterPro" id="IPR009061">
    <property type="entry name" value="DNA-bd_dom_put_sf"/>
</dbReference>
<protein>
    <submittedName>
        <fullName evidence="5">DNA-binding transcriptional MerR regulator</fullName>
    </submittedName>
</protein>
<dbReference type="Gene3D" id="1.10.1660.10">
    <property type="match status" value="1"/>
</dbReference>
<dbReference type="PANTHER" id="PTHR30204">
    <property type="entry name" value="REDOX-CYCLING DRUG-SENSING TRANSCRIPTIONAL ACTIVATOR SOXR"/>
    <property type="match status" value="1"/>
</dbReference>
<dbReference type="InterPro" id="IPR047057">
    <property type="entry name" value="MerR_fam"/>
</dbReference>
<dbReference type="SMART" id="SM00422">
    <property type="entry name" value="HTH_MERR"/>
    <property type="match status" value="1"/>
</dbReference>
<dbReference type="AlphaFoldDB" id="A0A4R7JBZ2"/>
<dbReference type="Pfam" id="PF13411">
    <property type="entry name" value="MerR_1"/>
    <property type="match status" value="1"/>
</dbReference>
<dbReference type="CDD" id="cd04776">
    <property type="entry name" value="HTH_GnyR"/>
    <property type="match status" value="1"/>
</dbReference>
<dbReference type="SUPFAM" id="SSF46955">
    <property type="entry name" value="Putative DNA-binding domain"/>
    <property type="match status" value="1"/>
</dbReference>
<evidence type="ECO:0000259" key="4">
    <source>
        <dbReference type="PROSITE" id="PS50937"/>
    </source>
</evidence>
<dbReference type="Proteomes" id="UP000295371">
    <property type="component" value="Unassembled WGS sequence"/>
</dbReference>
<dbReference type="OrthoDB" id="9809391at2"/>
<dbReference type="InterPro" id="IPR000551">
    <property type="entry name" value="MerR-type_HTH_dom"/>
</dbReference>
<dbReference type="GO" id="GO:0003677">
    <property type="term" value="F:DNA binding"/>
    <property type="evidence" value="ECO:0007669"/>
    <property type="project" value="UniProtKB-KW"/>
</dbReference>
<dbReference type="PROSITE" id="PS50937">
    <property type="entry name" value="HTH_MERR_2"/>
    <property type="match status" value="1"/>
</dbReference>
<evidence type="ECO:0000256" key="2">
    <source>
        <dbReference type="SAM" id="Coils"/>
    </source>
</evidence>
<dbReference type="GO" id="GO:0003700">
    <property type="term" value="F:DNA-binding transcription factor activity"/>
    <property type="evidence" value="ECO:0007669"/>
    <property type="project" value="InterPro"/>
</dbReference>
<evidence type="ECO:0000256" key="3">
    <source>
        <dbReference type="SAM" id="MobiDB-lite"/>
    </source>
</evidence>
<evidence type="ECO:0000256" key="1">
    <source>
        <dbReference type="ARBA" id="ARBA00023125"/>
    </source>
</evidence>
<gene>
    <name evidence="5" type="ORF">CLV29_1797</name>
</gene>
<name>A0A4R7JBZ2_9ACTN</name>
<feature type="coiled-coil region" evidence="2">
    <location>
        <begin position="87"/>
        <end position="124"/>
    </location>
</feature>
<sequence length="146" mass="17328">MARRTWSISELAREFDVTLRTIRFYEDRQMVSPARDGQRRIYSERDRVRLQLILRGRRLGFSLDEISRIIDMYDSPPGEDGQLRYLLAEIDHRREDLLRRRADIEQTLAELDDLERRCRSDLDRLLDPAGPRRAAPGRTTHAHPDQ</sequence>
<keyword evidence="2" id="KW-0175">Coiled coil</keyword>
<reference evidence="5 6" key="1">
    <citation type="submission" date="2019-03" db="EMBL/GenBank/DDBJ databases">
        <title>Genomic Encyclopedia of Archaeal and Bacterial Type Strains, Phase II (KMG-II): from individual species to whole genera.</title>
        <authorList>
            <person name="Goeker M."/>
        </authorList>
    </citation>
    <scope>NUCLEOTIDE SEQUENCE [LARGE SCALE GENOMIC DNA]</scope>
    <source>
        <strain evidence="5 6">DSM 24323</strain>
    </source>
</reference>
<proteinExistence type="predicted"/>
<accession>A0A4R7JBZ2</accession>
<dbReference type="EMBL" id="SOAW01000001">
    <property type="protein sequence ID" value="TDT34143.1"/>
    <property type="molecule type" value="Genomic_DNA"/>
</dbReference>
<organism evidence="5 6">
    <name type="scientific">Naumannella halotolerans</name>
    <dbReference type="NCBI Taxonomy" id="993414"/>
    <lineage>
        <taxon>Bacteria</taxon>
        <taxon>Bacillati</taxon>
        <taxon>Actinomycetota</taxon>
        <taxon>Actinomycetes</taxon>
        <taxon>Propionibacteriales</taxon>
        <taxon>Propionibacteriaceae</taxon>
        <taxon>Naumannella</taxon>
    </lineage>
</organism>
<comment type="caution">
    <text evidence="5">The sequence shown here is derived from an EMBL/GenBank/DDBJ whole genome shotgun (WGS) entry which is preliminary data.</text>
</comment>
<evidence type="ECO:0000313" key="5">
    <source>
        <dbReference type="EMBL" id="TDT34143.1"/>
    </source>
</evidence>
<dbReference type="PANTHER" id="PTHR30204:SF58">
    <property type="entry name" value="HTH-TYPE TRANSCRIPTIONAL REGULATOR YFMP"/>
    <property type="match status" value="1"/>
</dbReference>
<keyword evidence="6" id="KW-1185">Reference proteome</keyword>
<feature type="domain" description="HTH merR-type" evidence="4">
    <location>
        <begin position="5"/>
        <end position="72"/>
    </location>
</feature>